<name>A0A1V5T3Z6_9BACT</name>
<dbReference type="FunFam" id="3.30.70.1250:FF:000001">
    <property type="entry name" value="Phosphopentomutase"/>
    <property type="match status" value="1"/>
</dbReference>
<organism evidence="9">
    <name type="scientific">Candidatus Atribacter allofermentans</name>
    <dbReference type="NCBI Taxonomy" id="1852833"/>
    <lineage>
        <taxon>Bacteria</taxon>
        <taxon>Pseudomonadati</taxon>
        <taxon>Atribacterota</taxon>
        <taxon>Atribacteria</taxon>
        <taxon>Atribacterales</taxon>
        <taxon>Atribacteraceae</taxon>
        <taxon>Atribacter</taxon>
    </lineage>
</organism>
<dbReference type="Proteomes" id="UP000485569">
    <property type="component" value="Unassembled WGS sequence"/>
</dbReference>
<evidence type="ECO:0000313" key="9">
    <source>
        <dbReference type="EMBL" id="OQA61243.1"/>
    </source>
</evidence>
<feature type="binding site" evidence="6">
    <location>
        <position position="323"/>
    </location>
    <ligand>
        <name>Mn(2+)</name>
        <dbReference type="ChEBI" id="CHEBI:29035"/>
        <label>1</label>
    </ligand>
</feature>
<comment type="caution">
    <text evidence="9">The sequence shown here is derived from an EMBL/GenBank/DDBJ whole genome shotgun (WGS) entry which is preliminary data.</text>
</comment>
<dbReference type="Gene3D" id="3.40.720.10">
    <property type="entry name" value="Alkaline Phosphatase, subunit A"/>
    <property type="match status" value="1"/>
</dbReference>
<dbReference type="GO" id="GO:0043094">
    <property type="term" value="P:metabolic compound salvage"/>
    <property type="evidence" value="ECO:0007669"/>
    <property type="project" value="UniProtKB-UniRule"/>
</dbReference>
<keyword evidence="3 6" id="KW-0479">Metal-binding</keyword>
<dbReference type="InterPro" id="IPR006124">
    <property type="entry name" value="Metalloenzyme"/>
</dbReference>
<evidence type="ECO:0000256" key="3">
    <source>
        <dbReference type="ARBA" id="ARBA00022723"/>
    </source>
</evidence>
<comment type="pathway">
    <text evidence="6">Carbohydrate degradation; 2-deoxy-D-ribose 1-phosphate degradation; D-glyceraldehyde 3-phosphate and acetaldehyde from 2-deoxy-alpha-D-ribose 1-phosphate: step 1/2.</text>
</comment>
<dbReference type="PANTHER" id="PTHR21110:SF0">
    <property type="entry name" value="PHOSPHOPENTOMUTASE"/>
    <property type="match status" value="1"/>
</dbReference>
<dbReference type="GO" id="GO:0008973">
    <property type="term" value="F:phosphopentomutase activity"/>
    <property type="evidence" value="ECO:0007669"/>
    <property type="project" value="UniProtKB-UniRule"/>
</dbReference>
<comment type="function">
    <text evidence="6">Isomerase that catalyzes the conversion of deoxy-ribose 1-phosphate (dRib-1-P) and ribose 1-phosphate (Rib-1-P) to deoxy-ribose 5-phosphate (dRib-5-P) and ribose 5-phosphate (Rib-5-P), respectively.</text>
</comment>
<feature type="binding site" evidence="6">
    <location>
        <position position="334"/>
    </location>
    <ligand>
        <name>Mn(2+)</name>
        <dbReference type="ChEBI" id="CHEBI:29035"/>
        <label>2</label>
    </ligand>
</feature>
<feature type="domain" description="Metalloenzyme" evidence="8">
    <location>
        <begin position="1"/>
        <end position="373"/>
    </location>
</feature>
<evidence type="ECO:0000256" key="6">
    <source>
        <dbReference type="HAMAP-Rule" id="MF_00740"/>
    </source>
</evidence>
<evidence type="ECO:0000256" key="2">
    <source>
        <dbReference type="ARBA" id="ARBA00022490"/>
    </source>
</evidence>
<dbReference type="SUPFAM" id="SSF143856">
    <property type="entry name" value="DeoB insert domain-like"/>
    <property type="match status" value="1"/>
</dbReference>
<dbReference type="HAMAP" id="MF_00740">
    <property type="entry name" value="Phosphopentomut"/>
    <property type="match status" value="1"/>
</dbReference>
<dbReference type="NCBIfam" id="NF003766">
    <property type="entry name" value="PRK05362.1"/>
    <property type="match status" value="1"/>
</dbReference>
<dbReference type="PANTHER" id="PTHR21110">
    <property type="entry name" value="PHOSPHOPENTOMUTASE"/>
    <property type="match status" value="1"/>
</dbReference>
<comment type="cofactor">
    <cofactor evidence="6">
        <name>Mn(2+)</name>
        <dbReference type="ChEBI" id="CHEBI:29035"/>
    </cofactor>
    <text evidence="6">Binds 2 manganese ions.</text>
</comment>
<dbReference type="PIRSF" id="PIRSF001491">
    <property type="entry name" value="Ppentomutase"/>
    <property type="match status" value="1"/>
</dbReference>
<protein>
    <recommendedName>
        <fullName evidence="6 7">Phosphopentomutase</fullName>
        <ecNumber evidence="6 7">5.4.2.7</ecNumber>
    </recommendedName>
    <alternativeName>
        <fullName evidence="6">Phosphodeoxyribomutase</fullName>
    </alternativeName>
</protein>
<dbReference type="InterPro" id="IPR024052">
    <property type="entry name" value="Phosphopentomutase_DeoB_cap_sf"/>
</dbReference>
<accession>A0A1V5T3Z6</accession>
<dbReference type="GO" id="GO:0006018">
    <property type="term" value="P:2-deoxyribose 1-phosphate catabolic process"/>
    <property type="evidence" value="ECO:0007669"/>
    <property type="project" value="UniProtKB-UniRule"/>
</dbReference>
<dbReference type="EC" id="5.4.2.7" evidence="6 7"/>
<feature type="binding site" evidence="6">
    <location>
        <position position="9"/>
    </location>
    <ligand>
        <name>Mn(2+)</name>
        <dbReference type="ChEBI" id="CHEBI:29035"/>
        <label>1</label>
    </ligand>
</feature>
<reference evidence="9" key="1">
    <citation type="submission" date="2017-02" db="EMBL/GenBank/DDBJ databases">
        <title>Delving into the versatile metabolic prowess of the omnipresent phylum Bacteroidetes.</title>
        <authorList>
            <person name="Nobu M.K."/>
            <person name="Mei R."/>
            <person name="Narihiro T."/>
            <person name="Kuroda K."/>
            <person name="Liu W.-T."/>
        </authorList>
    </citation>
    <scope>NUCLEOTIDE SEQUENCE</scope>
    <source>
        <strain evidence="9">ADurb.Bin276</strain>
    </source>
</reference>
<dbReference type="AlphaFoldDB" id="A0A1V5T3Z6"/>
<keyword evidence="4 6" id="KW-0464">Manganese</keyword>
<dbReference type="CDD" id="cd16009">
    <property type="entry name" value="PPM"/>
    <property type="match status" value="1"/>
</dbReference>
<sequence>MRIFIALLDGLGMGELPDAAEYGDEGSHTLANLSRKVGGLSCPTLERLGLGKIEPILGIVAVNKAEGWYGKMIEKSVGKDTTTGHWEMMGVITERPFPVYPHGFPKEIINEIERVTGFQVLGNKPASGTTIIEEYGAEHIRTGFPILYTSADSVLQIAAHEEIISIKDLYRLCEMVRGIMKGDHAVARIIARPFVGQPGNFQRTSRRKDFSLSPPYPTVLDVLLEKGIQVAGVGKIGDVFTGRGISENFKTTSNSDTFRVFFELLDDERFGLIWANFNDFDTLYGHRNDTIGFQKALESWDAQLKEFLPRLRFNDLLIITSDHGCDPTTPSTDHSREHALLICASPQLLMGDSLGIRNSFADIGATVAQLFGIPWSGPGTSFSFIIGD</sequence>
<dbReference type="GO" id="GO:0030145">
    <property type="term" value="F:manganese ion binding"/>
    <property type="evidence" value="ECO:0007669"/>
    <property type="project" value="UniProtKB-UniRule"/>
</dbReference>
<evidence type="ECO:0000256" key="5">
    <source>
        <dbReference type="ARBA" id="ARBA00023235"/>
    </source>
</evidence>
<keyword evidence="2 6" id="KW-0963">Cytoplasm</keyword>
<dbReference type="EMBL" id="MWBQ01000021">
    <property type="protein sequence ID" value="OQA61243.1"/>
    <property type="molecule type" value="Genomic_DNA"/>
</dbReference>
<gene>
    <name evidence="6 9" type="primary">deoB</name>
    <name evidence="9" type="ORF">BWY41_00194</name>
</gene>
<dbReference type="GO" id="GO:0000287">
    <property type="term" value="F:magnesium ion binding"/>
    <property type="evidence" value="ECO:0007669"/>
    <property type="project" value="UniProtKB-UniRule"/>
</dbReference>
<dbReference type="InterPro" id="IPR010045">
    <property type="entry name" value="DeoB"/>
</dbReference>
<dbReference type="GO" id="GO:0005829">
    <property type="term" value="C:cytosol"/>
    <property type="evidence" value="ECO:0007669"/>
    <property type="project" value="TreeGrafter"/>
</dbReference>
<evidence type="ECO:0000256" key="1">
    <source>
        <dbReference type="ARBA" id="ARBA00010373"/>
    </source>
</evidence>
<comment type="subcellular location">
    <subcellularLocation>
        <location evidence="6">Cytoplasm</location>
    </subcellularLocation>
</comment>
<proteinExistence type="inferred from homology"/>
<dbReference type="SUPFAM" id="SSF53649">
    <property type="entry name" value="Alkaline phosphatase-like"/>
    <property type="match status" value="1"/>
</dbReference>
<keyword evidence="5 6" id="KW-0413">Isomerase</keyword>
<evidence type="ECO:0000256" key="7">
    <source>
        <dbReference type="NCBIfam" id="TIGR01696"/>
    </source>
</evidence>
<dbReference type="UniPathway" id="UPA00087">
    <property type="reaction ID" value="UER00173"/>
</dbReference>
<feature type="binding site" evidence="6">
    <location>
        <position position="286"/>
    </location>
    <ligand>
        <name>Mn(2+)</name>
        <dbReference type="ChEBI" id="CHEBI:29035"/>
        <label>2</label>
    </ligand>
</feature>
<comment type="catalytic activity">
    <reaction evidence="6">
        <text>alpha-D-ribose 1-phosphate = D-ribose 5-phosphate</text>
        <dbReference type="Rhea" id="RHEA:18793"/>
        <dbReference type="ChEBI" id="CHEBI:57720"/>
        <dbReference type="ChEBI" id="CHEBI:78346"/>
        <dbReference type="EC" id="5.4.2.7"/>
    </reaction>
</comment>
<feature type="binding site" evidence="6">
    <location>
        <position position="281"/>
    </location>
    <ligand>
        <name>Mn(2+)</name>
        <dbReference type="ChEBI" id="CHEBI:29035"/>
        <label>2</label>
    </ligand>
</feature>
<comment type="catalytic activity">
    <reaction evidence="6">
        <text>2-deoxy-alpha-D-ribose 1-phosphate = 2-deoxy-D-ribose 5-phosphate</text>
        <dbReference type="Rhea" id="RHEA:27658"/>
        <dbReference type="ChEBI" id="CHEBI:57259"/>
        <dbReference type="ChEBI" id="CHEBI:62877"/>
        <dbReference type="EC" id="5.4.2.7"/>
    </reaction>
</comment>
<dbReference type="InterPro" id="IPR017850">
    <property type="entry name" value="Alkaline_phosphatase_core_sf"/>
</dbReference>
<dbReference type="GO" id="GO:0006015">
    <property type="term" value="P:5-phosphoribose 1-diphosphate biosynthetic process"/>
    <property type="evidence" value="ECO:0007669"/>
    <property type="project" value="UniProtKB-UniPathway"/>
</dbReference>
<dbReference type="NCBIfam" id="TIGR01696">
    <property type="entry name" value="deoB"/>
    <property type="match status" value="1"/>
</dbReference>
<dbReference type="Gene3D" id="3.30.70.1250">
    <property type="entry name" value="Phosphopentomutase"/>
    <property type="match status" value="1"/>
</dbReference>
<comment type="similarity">
    <text evidence="1 6">Belongs to the phosphopentomutase family.</text>
</comment>
<feature type="binding site" evidence="6">
    <location>
        <position position="322"/>
    </location>
    <ligand>
        <name>Mn(2+)</name>
        <dbReference type="ChEBI" id="CHEBI:29035"/>
        <label>1</label>
    </ligand>
</feature>
<dbReference type="GO" id="GO:0009117">
    <property type="term" value="P:nucleotide metabolic process"/>
    <property type="evidence" value="ECO:0007669"/>
    <property type="project" value="UniProtKB-UniRule"/>
</dbReference>
<evidence type="ECO:0000259" key="8">
    <source>
        <dbReference type="Pfam" id="PF01676"/>
    </source>
</evidence>
<dbReference type="Pfam" id="PF01676">
    <property type="entry name" value="Metalloenzyme"/>
    <property type="match status" value="1"/>
</dbReference>
<evidence type="ECO:0000256" key="4">
    <source>
        <dbReference type="ARBA" id="ARBA00023211"/>
    </source>
</evidence>